<dbReference type="SUPFAM" id="SSF54060">
    <property type="entry name" value="His-Me finger endonucleases"/>
    <property type="match status" value="1"/>
</dbReference>
<gene>
    <name evidence="1" type="ORF">NCTC8622_00718</name>
</gene>
<dbReference type="InterPro" id="IPR003615">
    <property type="entry name" value="HNH_nuc"/>
</dbReference>
<name>A0A376TWV9_ECOLX</name>
<sequence length="96" mass="11003">MRKGNVPLNYNVHHKLSLDDGGTNDFENLVLIENEPYHKVFTNMQSRIAKGILVGESKITPWAIPSGSIYPPMKILWTTQMMTKTQINKLIKMMMI</sequence>
<evidence type="ECO:0000313" key="2">
    <source>
        <dbReference type="Proteomes" id="UP000254079"/>
    </source>
</evidence>
<protein>
    <submittedName>
        <fullName evidence="1">Type VI secretion system effector, Hcp1 family</fullName>
    </submittedName>
</protein>
<proteinExistence type="predicted"/>
<dbReference type="PANTHER" id="PTHR34319">
    <property type="entry name" value="MAJOR EXPORTED PROTEIN"/>
    <property type="match status" value="1"/>
</dbReference>
<dbReference type="Proteomes" id="UP000254079">
    <property type="component" value="Unassembled WGS sequence"/>
</dbReference>
<dbReference type="InterPro" id="IPR052947">
    <property type="entry name" value="T6SS_Hcp1_domain"/>
</dbReference>
<dbReference type="PANTHER" id="PTHR34319:SF7">
    <property type="entry name" value="HNH ENDONUCLEASE DOMAIN-CONTAINING PROTEIN"/>
    <property type="match status" value="1"/>
</dbReference>
<reference evidence="1 2" key="1">
    <citation type="submission" date="2018-06" db="EMBL/GenBank/DDBJ databases">
        <authorList>
            <consortium name="Pathogen Informatics"/>
            <person name="Doyle S."/>
        </authorList>
    </citation>
    <scope>NUCLEOTIDE SEQUENCE [LARGE SCALE GENOMIC DNA]</scope>
    <source>
        <strain evidence="1 2">NCTC8622</strain>
    </source>
</reference>
<accession>A0A376TWV9</accession>
<evidence type="ECO:0000313" key="1">
    <source>
        <dbReference type="EMBL" id="STI81774.1"/>
    </source>
</evidence>
<dbReference type="AlphaFoldDB" id="A0A376TWV9"/>
<dbReference type="CDD" id="cd00085">
    <property type="entry name" value="HNHc"/>
    <property type="match status" value="1"/>
</dbReference>
<dbReference type="EMBL" id="UGCP01000002">
    <property type="protein sequence ID" value="STI81774.1"/>
    <property type="molecule type" value="Genomic_DNA"/>
</dbReference>
<dbReference type="InterPro" id="IPR044925">
    <property type="entry name" value="His-Me_finger_sf"/>
</dbReference>
<organism evidence="1 2">
    <name type="scientific">Escherichia coli</name>
    <dbReference type="NCBI Taxonomy" id="562"/>
    <lineage>
        <taxon>Bacteria</taxon>
        <taxon>Pseudomonadati</taxon>
        <taxon>Pseudomonadota</taxon>
        <taxon>Gammaproteobacteria</taxon>
        <taxon>Enterobacterales</taxon>
        <taxon>Enterobacteriaceae</taxon>
        <taxon>Escherichia</taxon>
    </lineage>
</organism>